<comment type="subcellular location">
    <subcellularLocation>
        <location evidence="1">Membrane</location>
        <topology evidence="1">Multi-pass membrane protein</topology>
    </subcellularLocation>
</comment>
<dbReference type="PROSITE" id="PS00078">
    <property type="entry name" value="COX2"/>
    <property type="match status" value="1"/>
</dbReference>
<sequence>MTQTPIFAMRWWLPQDAALHGAALDREMYFALWIMTGLLAAAHLVMLMGLCVGRREGQHSIWRLEITPLLLLTILFGWMTMRAERLWAAMRYAGADPAAMQVEVVGAQFVWYFRYPGTDARFGKTKSELVKPGEGNPLGIDPKDEDGRDDRVSSELVLPMGREVDLRVRSLDVIHGFSVPEMRVKQNAVPGQVFHIHFTPVHEGRYAVLCTQVCGLGHYRMQATVRVVSAAEFVRWSAR</sequence>
<dbReference type="EC" id="7.1.1.9" evidence="3"/>
<dbReference type="EMBL" id="CP002467">
    <property type="protein sequence ID" value="ADV82780.1"/>
    <property type="molecule type" value="Genomic_DNA"/>
</dbReference>
<evidence type="ECO:0000256" key="12">
    <source>
        <dbReference type="SAM" id="MobiDB-lite"/>
    </source>
</evidence>
<dbReference type="InterPro" id="IPR002429">
    <property type="entry name" value="CcO_II-like_C"/>
</dbReference>
<keyword evidence="5 13" id="KW-0812">Transmembrane</keyword>
<keyword evidence="7" id="KW-1278">Translocase</keyword>
<comment type="similarity">
    <text evidence="2">Belongs to the cytochrome c oxidase subunit 2 family.</text>
</comment>
<dbReference type="Pfam" id="PF00116">
    <property type="entry name" value="COX2"/>
    <property type="match status" value="1"/>
</dbReference>
<organism evidence="15 16">
    <name type="scientific">Terriglobus saanensis (strain ATCC BAA-1853 / DSM 23119 / SP1PR4)</name>
    <dbReference type="NCBI Taxonomy" id="401053"/>
    <lineage>
        <taxon>Bacteria</taxon>
        <taxon>Pseudomonadati</taxon>
        <taxon>Acidobacteriota</taxon>
        <taxon>Terriglobia</taxon>
        <taxon>Terriglobales</taxon>
        <taxon>Acidobacteriaceae</taxon>
        <taxon>Terriglobus</taxon>
    </lineage>
</organism>
<dbReference type="HOGENOM" id="CLU_036876_4_0_0"/>
<dbReference type="Gene3D" id="2.60.40.420">
    <property type="entry name" value="Cupredoxins - blue copper proteins"/>
    <property type="match status" value="1"/>
</dbReference>
<evidence type="ECO:0000313" key="15">
    <source>
        <dbReference type="EMBL" id="ADV82780.1"/>
    </source>
</evidence>
<evidence type="ECO:0000256" key="4">
    <source>
        <dbReference type="ARBA" id="ARBA00022448"/>
    </source>
</evidence>
<dbReference type="InterPro" id="IPR036257">
    <property type="entry name" value="Cyt_c_oxidase_su2_TM_sf"/>
</dbReference>
<gene>
    <name evidence="15" type="ordered locus">AciPR4_1976</name>
</gene>
<dbReference type="PROSITE" id="PS50857">
    <property type="entry name" value="COX2_CUA"/>
    <property type="match status" value="1"/>
</dbReference>
<evidence type="ECO:0000256" key="2">
    <source>
        <dbReference type="ARBA" id="ARBA00007866"/>
    </source>
</evidence>
<dbReference type="GO" id="GO:0004129">
    <property type="term" value="F:cytochrome-c oxidase activity"/>
    <property type="evidence" value="ECO:0007669"/>
    <property type="project" value="UniProtKB-EC"/>
</dbReference>
<dbReference type="InterPro" id="IPR001505">
    <property type="entry name" value="Copper_CuA"/>
</dbReference>
<dbReference type="InterPro" id="IPR045187">
    <property type="entry name" value="CcO_II"/>
</dbReference>
<dbReference type="SUPFAM" id="SSF49503">
    <property type="entry name" value="Cupredoxins"/>
    <property type="match status" value="1"/>
</dbReference>
<keyword evidence="11 13" id="KW-0472">Membrane</keyword>
<evidence type="ECO:0000256" key="7">
    <source>
        <dbReference type="ARBA" id="ARBA00022967"/>
    </source>
</evidence>
<feature type="region of interest" description="Disordered" evidence="12">
    <location>
        <begin position="126"/>
        <end position="150"/>
    </location>
</feature>
<keyword evidence="8" id="KW-0249">Electron transport</keyword>
<keyword evidence="16" id="KW-1185">Reference proteome</keyword>
<evidence type="ECO:0000256" key="13">
    <source>
        <dbReference type="SAM" id="Phobius"/>
    </source>
</evidence>
<dbReference type="Proteomes" id="UP000006844">
    <property type="component" value="Chromosome"/>
</dbReference>
<reference evidence="15 16" key="1">
    <citation type="journal article" date="2012" name="Stand. Genomic Sci.">
        <title>Complete genome sequence of Terriglobus saanensis type strain SP1PR4(T), an Acidobacteria from tundra soil.</title>
        <authorList>
            <person name="Rawat S.R."/>
            <person name="Mannisto M.K."/>
            <person name="Starovoytov V."/>
            <person name="Goodwin L."/>
            <person name="Nolan M."/>
            <person name="Hauser L."/>
            <person name="Land M."/>
            <person name="Davenport K.W."/>
            <person name="Woyke T."/>
            <person name="Haggblom M.M."/>
        </authorList>
    </citation>
    <scope>NUCLEOTIDE SEQUENCE</scope>
    <source>
        <strain evidence="16">ATCC BAA-1853 / DSM 23119 / SP1PR4</strain>
    </source>
</reference>
<dbReference type="GO" id="GO:0042773">
    <property type="term" value="P:ATP synthesis coupled electron transport"/>
    <property type="evidence" value="ECO:0007669"/>
    <property type="project" value="TreeGrafter"/>
</dbReference>
<evidence type="ECO:0000256" key="10">
    <source>
        <dbReference type="ARBA" id="ARBA00023008"/>
    </source>
</evidence>
<dbReference type="PANTHER" id="PTHR22888">
    <property type="entry name" value="CYTOCHROME C OXIDASE, SUBUNIT II"/>
    <property type="match status" value="1"/>
</dbReference>
<dbReference type="eggNOG" id="COG1622">
    <property type="taxonomic scope" value="Bacteria"/>
</dbReference>
<dbReference type="Gene3D" id="1.10.287.90">
    <property type="match status" value="1"/>
</dbReference>
<dbReference type="AlphaFoldDB" id="E8V6P1"/>
<evidence type="ECO:0000256" key="9">
    <source>
        <dbReference type="ARBA" id="ARBA00022989"/>
    </source>
</evidence>
<evidence type="ECO:0000256" key="6">
    <source>
        <dbReference type="ARBA" id="ARBA00022723"/>
    </source>
</evidence>
<evidence type="ECO:0000256" key="3">
    <source>
        <dbReference type="ARBA" id="ARBA00012949"/>
    </source>
</evidence>
<dbReference type="CDD" id="cd13919">
    <property type="entry name" value="CuRO_HCO_II_like_5"/>
    <property type="match status" value="1"/>
</dbReference>
<keyword evidence="9 13" id="KW-1133">Transmembrane helix</keyword>
<feature type="compositionally biased region" description="Basic and acidic residues" evidence="12">
    <location>
        <begin position="141"/>
        <end position="150"/>
    </location>
</feature>
<proteinExistence type="inferred from homology"/>
<accession>E8V6P1</accession>
<dbReference type="STRING" id="401053.AciPR4_1976"/>
<feature type="transmembrane region" description="Helical" evidence="13">
    <location>
        <begin position="30"/>
        <end position="52"/>
    </location>
</feature>
<evidence type="ECO:0000256" key="1">
    <source>
        <dbReference type="ARBA" id="ARBA00004141"/>
    </source>
</evidence>
<evidence type="ECO:0000256" key="11">
    <source>
        <dbReference type="ARBA" id="ARBA00023136"/>
    </source>
</evidence>
<dbReference type="GO" id="GO:0016020">
    <property type="term" value="C:membrane"/>
    <property type="evidence" value="ECO:0007669"/>
    <property type="project" value="UniProtKB-SubCell"/>
</dbReference>
<dbReference type="RefSeq" id="WP_013568513.1">
    <property type="nucleotide sequence ID" value="NC_014963.1"/>
</dbReference>
<evidence type="ECO:0000313" key="16">
    <source>
        <dbReference type="Proteomes" id="UP000006844"/>
    </source>
</evidence>
<feature type="transmembrane region" description="Helical" evidence="13">
    <location>
        <begin position="64"/>
        <end position="81"/>
    </location>
</feature>
<feature type="domain" description="Cytochrome oxidase subunit II copper A binding" evidence="14">
    <location>
        <begin position="97"/>
        <end position="239"/>
    </location>
</feature>
<dbReference type="PANTHER" id="PTHR22888:SF9">
    <property type="entry name" value="CYTOCHROME C OXIDASE SUBUNIT 2"/>
    <property type="match status" value="1"/>
</dbReference>
<evidence type="ECO:0000259" key="14">
    <source>
        <dbReference type="PROSITE" id="PS50857"/>
    </source>
</evidence>
<dbReference type="InterPro" id="IPR008972">
    <property type="entry name" value="Cupredoxin"/>
</dbReference>
<keyword evidence="6" id="KW-0479">Metal-binding</keyword>
<dbReference type="KEGG" id="tsa:AciPR4_1976"/>
<keyword evidence="4" id="KW-0813">Transport</keyword>
<dbReference type="PRINTS" id="PR01166">
    <property type="entry name" value="CYCOXIDASEII"/>
</dbReference>
<keyword evidence="10" id="KW-0186">Copper</keyword>
<evidence type="ECO:0000256" key="5">
    <source>
        <dbReference type="ARBA" id="ARBA00022692"/>
    </source>
</evidence>
<dbReference type="GO" id="GO:0005507">
    <property type="term" value="F:copper ion binding"/>
    <property type="evidence" value="ECO:0007669"/>
    <property type="project" value="InterPro"/>
</dbReference>
<protein>
    <recommendedName>
        <fullName evidence="3">cytochrome-c oxidase</fullName>
        <ecNumber evidence="3">7.1.1.9</ecNumber>
    </recommendedName>
</protein>
<name>E8V6P1_TERSS</name>
<evidence type="ECO:0000256" key="8">
    <source>
        <dbReference type="ARBA" id="ARBA00022982"/>
    </source>
</evidence>